<reference evidence="1" key="1">
    <citation type="submission" date="2023-10" db="EMBL/GenBank/DDBJ databases">
        <authorList>
            <person name="Chen Y."/>
            <person name="Shah S."/>
            <person name="Dougan E. K."/>
            <person name="Thang M."/>
            <person name="Chan C."/>
        </authorList>
    </citation>
    <scope>NUCLEOTIDE SEQUENCE [LARGE SCALE GENOMIC DNA]</scope>
</reference>
<protein>
    <recommendedName>
        <fullName evidence="3">Helitron helicase-like domain-containing protein</fullName>
    </recommendedName>
</protein>
<proteinExistence type="predicted"/>
<gene>
    <name evidence="1" type="ORF">PCOR1329_LOCUS20128</name>
</gene>
<keyword evidence="2" id="KW-1185">Reference proteome</keyword>
<dbReference type="Proteomes" id="UP001189429">
    <property type="component" value="Unassembled WGS sequence"/>
</dbReference>
<sequence length="479" mass="55110">MSPWEMSAPYHEFLLDDMKKLLRARLYLAPMESLHLSHLCTQLVSGLLTGANQQNKRDDRCWKKHILSCKTGDEKKTTVVNFFTRLEFQDGSRKQATQIYHGSGRPHLHCLLWLEDVADIELDKSLSATLPADETQAAYVKGSQDSRDGDSMWEIHDGPSTYDANASRLHLHHTRDDSEAGRRAYFPDIMCVTKYLLKFSDANYDEWMNGKAAANSIAWRVLKAYLPFEPEMWGVGTQSRGLRHLVTPDGSEITSELKAYMKSKWRHDDMSFLEFLRKTTHKGAIAGWLKKLWKERPEEQMHLTETEFANEYTMRGEQLVAVDTVWRHNDKFFRQWVLKHVPFRKKEDLDVSEVTARLCADQSRVPPHLHNFWNSSDRIRKEMKDEAHTEDHIEETVALLAGHRTLIEQFWTGELDMADDPGAISDPRTFKLNALQGVFEREIAKHVTLALRATRAQDETELEAALPSSASAMVAQESI</sequence>
<evidence type="ECO:0008006" key="3">
    <source>
        <dbReference type="Google" id="ProtNLM"/>
    </source>
</evidence>
<accession>A0ABN9REU4</accession>
<evidence type="ECO:0000313" key="1">
    <source>
        <dbReference type="EMBL" id="CAK0817539.1"/>
    </source>
</evidence>
<evidence type="ECO:0000313" key="2">
    <source>
        <dbReference type="Proteomes" id="UP001189429"/>
    </source>
</evidence>
<organism evidence="1 2">
    <name type="scientific">Prorocentrum cordatum</name>
    <dbReference type="NCBI Taxonomy" id="2364126"/>
    <lineage>
        <taxon>Eukaryota</taxon>
        <taxon>Sar</taxon>
        <taxon>Alveolata</taxon>
        <taxon>Dinophyceae</taxon>
        <taxon>Prorocentrales</taxon>
        <taxon>Prorocentraceae</taxon>
        <taxon>Prorocentrum</taxon>
    </lineage>
</organism>
<dbReference type="EMBL" id="CAUYUJ010006493">
    <property type="protein sequence ID" value="CAK0817539.1"/>
    <property type="molecule type" value="Genomic_DNA"/>
</dbReference>
<comment type="caution">
    <text evidence="1">The sequence shown here is derived from an EMBL/GenBank/DDBJ whole genome shotgun (WGS) entry which is preliminary data.</text>
</comment>
<name>A0ABN9REU4_9DINO</name>